<accession>A0A2X2JID0</accession>
<proteinExistence type="predicted"/>
<evidence type="ECO:0000313" key="2">
    <source>
        <dbReference type="EMBL" id="VXC54684.1"/>
    </source>
</evidence>
<gene>
    <name evidence="1" type="ORF">NCTC11343_03793</name>
    <name evidence="2" type="ORF">SPHINGO8BC_140178</name>
</gene>
<reference evidence="1 3" key="1">
    <citation type="submission" date="2018-06" db="EMBL/GenBank/DDBJ databases">
        <authorList>
            <consortium name="Pathogen Informatics"/>
            <person name="Doyle S."/>
        </authorList>
    </citation>
    <scope>NUCLEOTIDE SEQUENCE [LARGE SCALE GENOMIC DNA]</scope>
    <source>
        <strain evidence="1 3">NCTC11343</strain>
    </source>
</reference>
<organism evidence="1 3">
    <name type="scientific">Sphingobacterium multivorum</name>
    <dbReference type="NCBI Taxonomy" id="28454"/>
    <lineage>
        <taxon>Bacteria</taxon>
        <taxon>Pseudomonadati</taxon>
        <taxon>Bacteroidota</taxon>
        <taxon>Sphingobacteriia</taxon>
        <taxon>Sphingobacteriales</taxon>
        <taxon>Sphingobacteriaceae</taxon>
        <taxon>Sphingobacterium</taxon>
    </lineage>
</organism>
<dbReference type="AlphaFoldDB" id="A0A2X2JID0"/>
<accession>A0A653ZHW6</accession>
<protein>
    <submittedName>
        <fullName evidence="1">Uncharacterized protein</fullName>
    </submittedName>
</protein>
<sequence>MLDVRYGYASQFKQERGIKSGSKRLEKKTKSLLSKS</sequence>
<reference evidence="2 4" key="2">
    <citation type="submission" date="2019-10" db="EMBL/GenBank/DDBJ databases">
        <authorList>
            <person name="Karimi E."/>
        </authorList>
    </citation>
    <scope>NUCLEOTIDE SEQUENCE [LARGE SCALE GENOMIC DNA]</scope>
    <source>
        <strain evidence="2">Sphingobacterium sp. 8BC</strain>
    </source>
</reference>
<dbReference type="Proteomes" id="UP000432350">
    <property type="component" value="Unassembled WGS sequence"/>
</dbReference>
<evidence type="ECO:0000313" key="1">
    <source>
        <dbReference type="EMBL" id="SPZ91751.1"/>
    </source>
</evidence>
<name>A0A2X2JID0_SPHMU</name>
<evidence type="ECO:0000313" key="4">
    <source>
        <dbReference type="Proteomes" id="UP000432350"/>
    </source>
</evidence>
<dbReference type="EMBL" id="CABWMV010000006">
    <property type="protein sequence ID" value="VXC54684.1"/>
    <property type="molecule type" value="Genomic_DNA"/>
</dbReference>
<dbReference type="EMBL" id="UAUU01000011">
    <property type="protein sequence ID" value="SPZ91751.1"/>
    <property type="molecule type" value="Genomic_DNA"/>
</dbReference>
<evidence type="ECO:0000313" key="3">
    <source>
        <dbReference type="Proteomes" id="UP000251241"/>
    </source>
</evidence>
<dbReference type="Proteomes" id="UP000251241">
    <property type="component" value="Unassembled WGS sequence"/>
</dbReference>